<feature type="domain" description="Metallo-beta-lactamase" evidence="1">
    <location>
        <begin position="56"/>
        <end position="264"/>
    </location>
</feature>
<reference evidence="2 3" key="1">
    <citation type="journal article" date="2014" name="BMC Genomics">
        <title>Comparison of environmental and isolate Sulfobacillus genomes reveals diverse carbon, sulfur, nitrogen, and hydrogen metabolisms.</title>
        <authorList>
            <person name="Justice N.B."/>
            <person name="Norman A."/>
            <person name="Brown C.T."/>
            <person name="Singh A."/>
            <person name="Thomas B.C."/>
            <person name="Banfield J.F."/>
        </authorList>
    </citation>
    <scope>NUCLEOTIDE SEQUENCE [LARGE SCALE GENOMIC DNA]</scope>
    <source>
        <strain evidence="2">AMDSBA5</strain>
    </source>
</reference>
<evidence type="ECO:0000313" key="3">
    <source>
        <dbReference type="Proteomes" id="UP000242705"/>
    </source>
</evidence>
<dbReference type="InterPro" id="IPR036866">
    <property type="entry name" value="RibonucZ/Hydroxyglut_hydro"/>
</dbReference>
<dbReference type="InterPro" id="IPR048933">
    <property type="entry name" value="B_lactamase-like_C"/>
</dbReference>
<keyword evidence="2" id="KW-0378">Hydrolase</keyword>
<dbReference type="Gene3D" id="3.60.15.10">
    <property type="entry name" value="Ribonuclease Z/Hydroxyacylglutathione hydrolase-like"/>
    <property type="match status" value="1"/>
</dbReference>
<dbReference type="Pfam" id="PF00753">
    <property type="entry name" value="Lactamase_B"/>
    <property type="match status" value="1"/>
</dbReference>
<dbReference type="InterPro" id="IPR050662">
    <property type="entry name" value="Sec-metab_biosynth-thioest"/>
</dbReference>
<dbReference type="SMART" id="SM00849">
    <property type="entry name" value="Lactamase_B"/>
    <property type="match status" value="1"/>
</dbReference>
<dbReference type="EMBL" id="PXYX01000009">
    <property type="protein sequence ID" value="PSR27979.1"/>
    <property type="molecule type" value="Genomic_DNA"/>
</dbReference>
<dbReference type="Pfam" id="PF21221">
    <property type="entry name" value="B_lactamase-like_C"/>
    <property type="match status" value="1"/>
</dbReference>
<dbReference type="InterPro" id="IPR036388">
    <property type="entry name" value="WH-like_DNA-bd_sf"/>
</dbReference>
<name>A0A2T2X0F8_SULTH</name>
<dbReference type="Proteomes" id="UP000242705">
    <property type="component" value="Unassembled WGS sequence"/>
</dbReference>
<dbReference type="AlphaFoldDB" id="A0A2T2X0F8"/>
<dbReference type="SUPFAM" id="SSF56281">
    <property type="entry name" value="Metallo-hydrolase/oxidoreductase"/>
    <property type="match status" value="1"/>
</dbReference>
<organism evidence="2 3">
    <name type="scientific">Sulfobacillus thermosulfidooxidans</name>
    <dbReference type="NCBI Taxonomy" id="28034"/>
    <lineage>
        <taxon>Bacteria</taxon>
        <taxon>Bacillati</taxon>
        <taxon>Bacillota</taxon>
        <taxon>Clostridia</taxon>
        <taxon>Eubacteriales</taxon>
        <taxon>Clostridiales Family XVII. Incertae Sedis</taxon>
        <taxon>Sulfobacillus</taxon>
    </lineage>
</organism>
<evidence type="ECO:0000313" key="2">
    <source>
        <dbReference type="EMBL" id="PSR27979.1"/>
    </source>
</evidence>
<gene>
    <name evidence="2" type="ORF">C7B47_06805</name>
</gene>
<evidence type="ECO:0000259" key="1">
    <source>
        <dbReference type="SMART" id="SM00849"/>
    </source>
</evidence>
<dbReference type="GO" id="GO:0016787">
    <property type="term" value="F:hydrolase activity"/>
    <property type="evidence" value="ECO:0007669"/>
    <property type="project" value="UniProtKB-KW"/>
</dbReference>
<sequence>MMVAVDPKYLRCSNFSSRVIRKRRKRLMDNTNMEQITEPVEGVFRIPIPVPLPLKYLYSYAITLGSQYLIVDLGMDTEEAQQAWKNASQYLGLKPGRVKAVFITHFHPDHVGLAQFASQLWDTPVFMWEKELQTVYQVFDQSPAPLTPFFTYHGMPRDLAEYLDQERWLTRWVVKLPHNPPIQALDPAQTWGPFQLLDQAGHTDHQLLLYWAERKLLFTGDQVLSRITPNISYWPDADPDPLASYLQSLQQLEALPVSLGLAAHEALIEDVPQRIQELLAHHEDRARRIVELLTTPQTAFEVAQHLFTRPLTRFQWRFAVSETLAHLEYLRRRHQIMFEDAKTHGLYLAVR</sequence>
<dbReference type="InterPro" id="IPR001279">
    <property type="entry name" value="Metallo-B-lactamas"/>
</dbReference>
<protein>
    <submittedName>
        <fullName evidence="2">MBL fold metallo-hydrolase</fullName>
    </submittedName>
</protein>
<dbReference type="Gene3D" id="1.10.10.10">
    <property type="entry name" value="Winged helix-like DNA-binding domain superfamily/Winged helix DNA-binding domain"/>
    <property type="match status" value="1"/>
</dbReference>
<accession>A0A2T2X0F8</accession>
<dbReference type="PANTHER" id="PTHR23131:SF4">
    <property type="entry name" value="METALLO-BETA-LACTAMASE SUPERFAMILY POTEIN"/>
    <property type="match status" value="1"/>
</dbReference>
<dbReference type="PANTHER" id="PTHR23131">
    <property type="entry name" value="ENDORIBONUCLEASE LACTB2"/>
    <property type="match status" value="1"/>
</dbReference>
<comment type="caution">
    <text evidence="2">The sequence shown here is derived from an EMBL/GenBank/DDBJ whole genome shotgun (WGS) entry which is preliminary data.</text>
</comment>
<proteinExistence type="predicted"/>